<sequence length="299" mass="32321">MRYLCVFGNPIAHSLSPLLHNAVLQSYKLPYLYGRFMLDSGENLGKTFDKLDLCGANITLPFKEHAYLVAHSLSPLAKRIGAVNTLVRTSSGKICGYNTDAPGFIASLLLSGFRLGSAKGLEESLQSEEMSKLAPLLEQSSGERIESALILGAGGSAKALACALQECGTPVVVANRSSKHEAFFTQRQIPYCLFDELDSSARFDLIINATSSSIAQALPLPESTLAPLLTRSKLAYDLMYGRLTPFAHISKECGTAYKDGAGMLILQALSALRLFCPELADTPRIYTIMRSVFTQGRSA</sequence>
<dbReference type="Pfam" id="PF08501">
    <property type="entry name" value="Shikimate_dh_N"/>
    <property type="match status" value="1"/>
</dbReference>
<dbReference type="Proteomes" id="UP000323707">
    <property type="component" value="Unassembled WGS sequence"/>
</dbReference>
<dbReference type="AlphaFoldDB" id="A0A5M9QRK0"/>
<protein>
    <submittedName>
        <fullName evidence="5">Shikimate dehydrogenase</fullName>
    </submittedName>
</protein>
<accession>A0A5M9QRK0</accession>
<dbReference type="RefSeq" id="WP_150336930.1">
    <property type="nucleotide sequence ID" value="NZ_JAERIX010000026.1"/>
</dbReference>
<dbReference type="GO" id="GO:0019632">
    <property type="term" value="P:shikimate metabolic process"/>
    <property type="evidence" value="ECO:0007669"/>
    <property type="project" value="TreeGrafter"/>
</dbReference>
<dbReference type="GO" id="GO:0004764">
    <property type="term" value="F:shikimate 3-dehydrogenase (NADP+) activity"/>
    <property type="evidence" value="ECO:0007669"/>
    <property type="project" value="InterPro"/>
</dbReference>
<keyword evidence="3" id="KW-0057">Aromatic amino acid biosynthesis</keyword>
<keyword evidence="2" id="KW-0560">Oxidoreductase</keyword>
<dbReference type="InterPro" id="IPR013708">
    <property type="entry name" value="Shikimate_DH-bd_N"/>
</dbReference>
<dbReference type="GO" id="GO:0005829">
    <property type="term" value="C:cytosol"/>
    <property type="evidence" value="ECO:0007669"/>
    <property type="project" value="TreeGrafter"/>
</dbReference>
<dbReference type="PANTHER" id="PTHR21089:SF1">
    <property type="entry name" value="BIFUNCTIONAL 3-DEHYDROQUINATE DEHYDRATASE_SHIKIMATE DEHYDROGENASE, CHLOROPLASTIC"/>
    <property type="match status" value="1"/>
</dbReference>
<reference evidence="5 6" key="1">
    <citation type="submission" date="2019-09" db="EMBL/GenBank/DDBJ databases">
        <title>Draft genome sequence of various Type strains from the CCUG.</title>
        <authorList>
            <person name="Pineiro-Iglesias B."/>
            <person name="Tunovic T."/>
            <person name="Unosson C."/>
            <person name="Inganas E."/>
            <person name="Ohlen M."/>
            <person name="Cardew S."/>
            <person name="Jensie-Markopoulos S."/>
            <person name="Salva-Serra F."/>
            <person name="Jaen-Luchoro D."/>
            <person name="Karlsson R."/>
            <person name="Svensson-Stadler L."/>
            <person name="Chun J."/>
            <person name="Moore E."/>
        </authorList>
    </citation>
    <scope>NUCLEOTIDE SEQUENCE [LARGE SCALE GENOMIC DNA]</scope>
    <source>
        <strain evidence="5 6">CCUG 32756T</strain>
    </source>
</reference>
<dbReference type="CDD" id="cd01065">
    <property type="entry name" value="NAD_bind_Shikimate_DH"/>
    <property type="match status" value="1"/>
</dbReference>
<evidence type="ECO:0000313" key="6">
    <source>
        <dbReference type="Proteomes" id="UP000323707"/>
    </source>
</evidence>
<dbReference type="Gene3D" id="3.40.50.720">
    <property type="entry name" value="NAD(P)-binding Rossmann-like Domain"/>
    <property type="match status" value="1"/>
</dbReference>
<name>A0A5M9QRK0_9HELI</name>
<organism evidence="5 6">
    <name type="scientific">Helicobacter canis</name>
    <dbReference type="NCBI Taxonomy" id="29419"/>
    <lineage>
        <taxon>Bacteria</taxon>
        <taxon>Pseudomonadati</taxon>
        <taxon>Campylobacterota</taxon>
        <taxon>Epsilonproteobacteria</taxon>
        <taxon>Campylobacterales</taxon>
        <taxon>Helicobacteraceae</taxon>
        <taxon>Helicobacter</taxon>
    </lineage>
</organism>
<dbReference type="Gene3D" id="3.40.50.10860">
    <property type="entry name" value="Leucine Dehydrogenase, chain A, domain 1"/>
    <property type="match status" value="1"/>
</dbReference>
<comment type="caution">
    <text evidence="5">The sequence shown here is derived from an EMBL/GenBank/DDBJ whole genome shotgun (WGS) entry which is preliminary data.</text>
</comment>
<evidence type="ECO:0000256" key="1">
    <source>
        <dbReference type="ARBA" id="ARBA00004871"/>
    </source>
</evidence>
<dbReference type="GO" id="GO:0050661">
    <property type="term" value="F:NADP binding"/>
    <property type="evidence" value="ECO:0007669"/>
    <property type="project" value="TreeGrafter"/>
</dbReference>
<dbReference type="SUPFAM" id="SSF51735">
    <property type="entry name" value="NAD(P)-binding Rossmann-fold domains"/>
    <property type="match status" value="1"/>
</dbReference>
<dbReference type="EMBL" id="VXKE01000006">
    <property type="protein sequence ID" value="KAA8710821.1"/>
    <property type="molecule type" value="Genomic_DNA"/>
</dbReference>
<evidence type="ECO:0000259" key="4">
    <source>
        <dbReference type="Pfam" id="PF08501"/>
    </source>
</evidence>
<dbReference type="GO" id="GO:0009423">
    <property type="term" value="P:chorismate biosynthetic process"/>
    <property type="evidence" value="ECO:0007669"/>
    <property type="project" value="TreeGrafter"/>
</dbReference>
<dbReference type="PANTHER" id="PTHR21089">
    <property type="entry name" value="SHIKIMATE DEHYDROGENASE"/>
    <property type="match status" value="1"/>
</dbReference>
<gene>
    <name evidence="5" type="ORF">F4V45_02605</name>
</gene>
<dbReference type="SUPFAM" id="SSF53223">
    <property type="entry name" value="Aminoacid dehydrogenase-like, N-terminal domain"/>
    <property type="match status" value="1"/>
</dbReference>
<feature type="domain" description="Shikimate dehydrogenase substrate binding N-terminal" evidence="4">
    <location>
        <begin position="6"/>
        <end position="86"/>
    </location>
</feature>
<keyword evidence="3" id="KW-0028">Amino-acid biosynthesis</keyword>
<dbReference type="InterPro" id="IPR022893">
    <property type="entry name" value="Shikimate_DH_fam"/>
</dbReference>
<dbReference type="GO" id="GO:0009073">
    <property type="term" value="P:aromatic amino acid family biosynthetic process"/>
    <property type="evidence" value="ECO:0007669"/>
    <property type="project" value="UniProtKB-KW"/>
</dbReference>
<dbReference type="InterPro" id="IPR036291">
    <property type="entry name" value="NAD(P)-bd_dom_sf"/>
</dbReference>
<evidence type="ECO:0000256" key="3">
    <source>
        <dbReference type="ARBA" id="ARBA00023141"/>
    </source>
</evidence>
<dbReference type="InterPro" id="IPR046346">
    <property type="entry name" value="Aminoacid_DH-like_N_sf"/>
</dbReference>
<evidence type="ECO:0000256" key="2">
    <source>
        <dbReference type="ARBA" id="ARBA00023002"/>
    </source>
</evidence>
<comment type="pathway">
    <text evidence="1">Metabolic intermediate biosynthesis; chorismate biosynthesis; chorismate from D-erythrose 4-phosphate and phosphoenolpyruvate: step 4/7.</text>
</comment>
<proteinExistence type="predicted"/>
<evidence type="ECO:0000313" key="5">
    <source>
        <dbReference type="EMBL" id="KAA8710821.1"/>
    </source>
</evidence>